<protein>
    <submittedName>
        <fullName evidence="1">Uncharacterized protein</fullName>
    </submittedName>
</protein>
<organism evidence="1 2">
    <name type="scientific">Actinoplanes italicus</name>
    <dbReference type="NCBI Taxonomy" id="113567"/>
    <lineage>
        <taxon>Bacteria</taxon>
        <taxon>Bacillati</taxon>
        <taxon>Actinomycetota</taxon>
        <taxon>Actinomycetes</taxon>
        <taxon>Micromonosporales</taxon>
        <taxon>Micromonosporaceae</taxon>
        <taxon>Actinoplanes</taxon>
    </lineage>
</organism>
<dbReference type="RefSeq" id="WP_106328648.1">
    <property type="nucleotide sequence ID" value="NZ_BOMO01000189.1"/>
</dbReference>
<dbReference type="Proteomes" id="UP000239415">
    <property type="component" value="Unassembled WGS sequence"/>
</dbReference>
<reference evidence="1 2" key="1">
    <citation type="submission" date="2018-03" db="EMBL/GenBank/DDBJ databases">
        <title>Genomic Encyclopedia of Archaeal and Bacterial Type Strains, Phase II (KMG-II): from individual species to whole genera.</title>
        <authorList>
            <person name="Goeker M."/>
        </authorList>
    </citation>
    <scope>NUCLEOTIDE SEQUENCE [LARGE SCALE GENOMIC DNA]</scope>
    <source>
        <strain evidence="1 2">DSM 43146</strain>
    </source>
</reference>
<dbReference type="EMBL" id="PVMZ01000024">
    <property type="protein sequence ID" value="PRX13826.1"/>
    <property type="molecule type" value="Genomic_DNA"/>
</dbReference>
<gene>
    <name evidence="1" type="ORF">CLV67_12415</name>
</gene>
<sequence length="157" mass="17457">MGKLLVWLGAAIIFALFVKFVTGVIGDVYDNAVGYVFHREEWTLRAEIEKFYADLDKQDHAGQFDLLAAQLDPAVLQVWSLDECRERIESRPGANVDSNYEITAVSGPEALSITFGDKGVESGTVYTIDWRIAAGTRTMQTFAGRTEAGYTWFTSCD</sequence>
<name>A0A2T0JY69_9ACTN</name>
<evidence type="ECO:0000313" key="2">
    <source>
        <dbReference type="Proteomes" id="UP000239415"/>
    </source>
</evidence>
<accession>A0A2T0JY69</accession>
<keyword evidence="2" id="KW-1185">Reference proteome</keyword>
<evidence type="ECO:0000313" key="1">
    <source>
        <dbReference type="EMBL" id="PRX13826.1"/>
    </source>
</evidence>
<comment type="caution">
    <text evidence="1">The sequence shown here is derived from an EMBL/GenBank/DDBJ whole genome shotgun (WGS) entry which is preliminary data.</text>
</comment>
<proteinExistence type="predicted"/>
<dbReference type="AlphaFoldDB" id="A0A2T0JY69"/>